<name>X0W6J2_9ZZZZ</name>
<comment type="caution">
    <text evidence="1">The sequence shown here is derived from an EMBL/GenBank/DDBJ whole genome shotgun (WGS) entry which is preliminary data.</text>
</comment>
<reference evidence="1" key="1">
    <citation type="journal article" date="2014" name="Front. Microbiol.">
        <title>High frequency of phylogenetically diverse reductive dehalogenase-homologous genes in deep subseafloor sedimentary metagenomes.</title>
        <authorList>
            <person name="Kawai M."/>
            <person name="Futagami T."/>
            <person name="Toyoda A."/>
            <person name="Takaki Y."/>
            <person name="Nishi S."/>
            <person name="Hori S."/>
            <person name="Arai W."/>
            <person name="Tsubouchi T."/>
            <person name="Morono Y."/>
            <person name="Uchiyama I."/>
            <person name="Ito T."/>
            <person name="Fujiyama A."/>
            <person name="Inagaki F."/>
            <person name="Takami H."/>
        </authorList>
    </citation>
    <scope>NUCLEOTIDE SEQUENCE</scope>
    <source>
        <strain evidence="1">Expedition CK06-06</strain>
    </source>
</reference>
<gene>
    <name evidence="1" type="ORF">S01H1_55570</name>
</gene>
<feature type="non-terminal residue" evidence="1">
    <location>
        <position position="1"/>
    </location>
</feature>
<organism evidence="1">
    <name type="scientific">marine sediment metagenome</name>
    <dbReference type="NCBI Taxonomy" id="412755"/>
    <lineage>
        <taxon>unclassified sequences</taxon>
        <taxon>metagenomes</taxon>
        <taxon>ecological metagenomes</taxon>
    </lineage>
</organism>
<dbReference type="EMBL" id="BARS01036130">
    <property type="protein sequence ID" value="GAG26190.1"/>
    <property type="molecule type" value="Genomic_DNA"/>
</dbReference>
<sequence length="33" mass="3928">RRWARKLNIDTGVDHAAEFAEYGRRDIDGRRRA</sequence>
<dbReference type="AlphaFoldDB" id="X0W6J2"/>
<evidence type="ECO:0000313" key="1">
    <source>
        <dbReference type="EMBL" id="GAG26190.1"/>
    </source>
</evidence>
<proteinExistence type="predicted"/>
<accession>X0W6J2</accession>
<protein>
    <submittedName>
        <fullName evidence="1">Uncharacterized protein</fullName>
    </submittedName>
</protein>